<keyword evidence="3" id="KW-1185">Reference proteome</keyword>
<keyword evidence="2" id="KW-0067">ATP-binding</keyword>
<reference evidence="3" key="1">
    <citation type="submission" date="2019-06" db="EMBL/GenBank/DDBJ databases">
        <title>Gordonia isolated from sludge of a wastewater treatment plant.</title>
        <authorList>
            <person name="Tamura T."/>
            <person name="Aoyama K."/>
            <person name="Kang Y."/>
            <person name="Saito S."/>
            <person name="Akiyama N."/>
            <person name="Yazawa K."/>
            <person name="Gonoi T."/>
            <person name="Mikami Y."/>
        </authorList>
    </citation>
    <scope>NUCLEOTIDE SEQUENCE [LARGE SCALE GENOMIC DNA]</scope>
    <source>
        <strain evidence="3">NBRC 107696</strain>
    </source>
</reference>
<dbReference type="PANTHER" id="PTHR38342:SF1">
    <property type="entry name" value="SLR5037 PROTEIN"/>
    <property type="match status" value="1"/>
</dbReference>
<organism evidence="2 3">
    <name type="scientific">Gordonia spumicola</name>
    <dbReference type="NCBI Taxonomy" id="589161"/>
    <lineage>
        <taxon>Bacteria</taxon>
        <taxon>Bacillati</taxon>
        <taxon>Actinomycetota</taxon>
        <taxon>Actinomycetes</taxon>
        <taxon>Mycobacteriales</taxon>
        <taxon>Gordoniaceae</taxon>
        <taxon>Gordonia</taxon>
    </lineage>
</organism>
<proteinExistence type="predicted"/>
<feature type="domain" description="DUF302" evidence="1">
    <location>
        <begin position="36"/>
        <end position="99"/>
    </location>
</feature>
<dbReference type="InterPro" id="IPR005180">
    <property type="entry name" value="DUF302"/>
</dbReference>
<dbReference type="PANTHER" id="PTHR38342">
    <property type="entry name" value="SLR5037 PROTEIN"/>
    <property type="match status" value="1"/>
</dbReference>
<dbReference type="EMBL" id="BJOV01000005">
    <property type="protein sequence ID" value="GEE03464.1"/>
    <property type="molecule type" value="Genomic_DNA"/>
</dbReference>
<dbReference type="SUPFAM" id="SSF103247">
    <property type="entry name" value="TT1751-like"/>
    <property type="match status" value="1"/>
</dbReference>
<name>A0A7I9VDT3_9ACTN</name>
<dbReference type="GO" id="GO:0005524">
    <property type="term" value="F:ATP binding"/>
    <property type="evidence" value="ECO:0007669"/>
    <property type="project" value="UniProtKB-KW"/>
</dbReference>
<accession>A0A7I9VDT3</accession>
<dbReference type="AlphaFoldDB" id="A0A7I9VDT3"/>
<dbReference type="PIRSF" id="PIRSF021774">
    <property type="entry name" value="UCP021774"/>
    <property type="match status" value="1"/>
</dbReference>
<dbReference type="RefSeq" id="WP_161896972.1">
    <property type="nucleotide sequence ID" value="NZ_BJOV01000005.1"/>
</dbReference>
<evidence type="ECO:0000313" key="3">
    <source>
        <dbReference type="Proteomes" id="UP000444960"/>
    </source>
</evidence>
<dbReference type="Pfam" id="PF03625">
    <property type="entry name" value="DUF302"/>
    <property type="match status" value="1"/>
</dbReference>
<dbReference type="InterPro" id="IPR016796">
    <property type="entry name" value="UCP021774"/>
</dbReference>
<comment type="caution">
    <text evidence="2">The sequence shown here is derived from an EMBL/GenBank/DDBJ whole genome shotgun (WGS) entry which is preliminary data.</text>
</comment>
<protein>
    <submittedName>
        <fullName evidence="2">ABC transporter ATP-binding protein</fullName>
    </submittedName>
</protein>
<dbReference type="Proteomes" id="UP000444960">
    <property type="component" value="Unassembled WGS sequence"/>
</dbReference>
<dbReference type="CDD" id="cd14797">
    <property type="entry name" value="DUF302"/>
    <property type="match status" value="1"/>
</dbReference>
<keyword evidence="2" id="KW-0547">Nucleotide-binding</keyword>
<evidence type="ECO:0000313" key="2">
    <source>
        <dbReference type="EMBL" id="GEE03464.1"/>
    </source>
</evidence>
<dbReference type="InterPro" id="IPR035923">
    <property type="entry name" value="TT1751-like_sf"/>
</dbReference>
<evidence type="ECO:0000259" key="1">
    <source>
        <dbReference type="Pfam" id="PF03625"/>
    </source>
</evidence>
<dbReference type="Gene3D" id="3.30.310.70">
    <property type="entry name" value="TT1751-like domain"/>
    <property type="match status" value="1"/>
</dbReference>
<sequence>MTDFTMTTTVDAPYERAVELVRAALADAGFGILTEIDVKATLKTKLDVDVEPKIILGACRPQLAHAALSVDPRVAALMPCNVVVSASGPDASFVEIMDPALMEEFTGAAELGPITADAKTRLNGVLAAIAPTTEGK</sequence>
<gene>
    <name evidence="2" type="ORF">nbrc107696_39100</name>
</gene>
<dbReference type="OrthoDB" id="9791067at2"/>